<proteinExistence type="predicted"/>
<protein>
    <submittedName>
        <fullName evidence="1">Uncharacterized protein</fullName>
    </submittedName>
</protein>
<evidence type="ECO:0000313" key="1">
    <source>
        <dbReference type="EMBL" id="PRP97481.1"/>
    </source>
</evidence>
<organism evidence="1 2">
    <name type="scientific">Enhygromyxa salina</name>
    <dbReference type="NCBI Taxonomy" id="215803"/>
    <lineage>
        <taxon>Bacteria</taxon>
        <taxon>Pseudomonadati</taxon>
        <taxon>Myxococcota</taxon>
        <taxon>Polyangia</taxon>
        <taxon>Nannocystales</taxon>
        <taxon>Nannocystaceae</taxon>
        <taxon>Enhygromyxa</taxon>
    </lineage>
</organism>
<evidence type="ECO:0000313" key="2">
    <source>
        <dbReference type="Proteomes" id="UP000237968"/>
    </source>
</evidence>
<sequence length="105" mass="11111">MLSPVPAPIACQARCAPVSVAGVSPGAQALRTDQHAQVSTVGDGSWLLRQIRCDPVHADTSVLALGAHHFEADRDRASALGANSYLTNALQLRPLSAMVDFMMMQ</sequence>
<name>A0A2S9XXN0_9BACT</name>
<dbReference type="EMBL" id="PVNK01000156">
    <property type="protein sequence ID" value="PRP97481.1"/>
    <property type="molecule type" value="Genomic_DNA"/>
</dbReference>
<accession>A0A2S9XXN0</accession>
<dbReference type="InterPro" id="IPR011006">
    <property type="entry name" value="CheY-like_superfamily"/>
</dbReference>
<reference evidence="1 2" key="1">
    <citation type="submission" date="2018-03" db="EMBL/GenBank/DDBJ databases">
        <title>Draft Genome Sequences of the Obligatory Marine Myxobacteria Enhygromyxa salina SWB005.</title>
        <authorList>
            <person name="Poehlein A."/>
            <person name="Moghaddam J.A."/>
            <person name="Harms H."/>
            <person name="Alanjari M."/>
            <person name="Koenig G.M."/>
            <person name="Daniel R."/>
            <person name="Schaeberle T.F."/>
        </authorList>
    </citation>
    <scope>NUCLEOTIDE SEQUENCE [LARGE SCALE GENOMIC DNA]</scope>
    <source>
        <strain evidence="1 2">SWB005</strain>
    </source>
</reference>
<dbReference type="SUPFAM" id="SSF52172">
    <property type="entry name" value="CheY-like"/>
    <property type="match status" value="1"/>
</dbReference>
<dbReference type="Gene3D" id="3.40.50.2300">
    <property type="match status" value="1"/>
</dbReference>
<comment type="caution">
    <text evidence="1">The sequence shown here is derived from an EMBL/GenBank/DDBJ whole genome shotgun (WGS) entry which is preliminary data.</text>
</comment>
<dbReference type="Proteomes" id="UP000237968">
    <property type="component" value="Unassembled WGS sequence"/>
</dbReference>
<keyword evidence="2" id="KW-1185">Reference proteome</keyword>
<dbReference type="AlphaFoldDB" id="A0A2S9XXN0"/>
<gene>
    <name evidence="1" type="ORF">ENSA5_33740</name>
</gene>